<dbReference type="EMBL" id="NMVR01000046">
    <property type="protein sequence ID" value="PJG37344.1"/>
    <property type="molecule type" value="Genomic_DNA"/>
</dbReference>
<sequence>MPILHGRPPARSACVPKSTRRPAGTKRSLTSAGKAVTGNAPTWTKVGAIYGARV</sequence>
<organism evidence="2 3">
    <name type="scientific">Enterobacter hormaechei</name>
    <dbReference type="NCBI Taxonomy" id="158836"/>
    <lineage>
        <taxon>Bacteria</taxon>
        <taxon>Pseudomonadati</taxon>
        <taxon>Pseudomonadota</taxon>
        <taxon>Gammaproteobacteria</taxon>
        <taxon>Enterobacterales</taxon>
        <taxon>Enterobacteriaceae</taxon>
        <taxon>Enterobacter</taxon>
        <taxon>Enterobacter cloacae complex</taxon>
    </lineage>
</organism>
<proteinExistence type="predicted"/>
<dbReference type="AlphaFoldDB" id="A0AAP8GI51"/>
<evidence type="ECO:0000313" key="3">
    <source>
        <dbReference type="Proteomes" id="UP000231328"/>
    </source>
</evidence>
<comment type="caution">
    <text evidence="2">The sequence shown here is derived from an EMBL/GenBank/DDBJ whole genome shotgun (WGS) entry which is preliminary data.</text>
</comment>
<feature type="region of interest" description="Disordered" evidence="1">
    <location>
        <begin position="1"/>
        <end position="38"/>
    </location>
</feature>
<accession>A0AAP8GI51</accession>
<protein>
    <submittedName>
        <fullName evidence="2">Uncharacterized protein</fullName>
    </submittedName>
</protein>
<gene>
    <name evidence="2" type="ORF">CGZ54_24000</name>
</gene>
<name>A0AAP8GI51_9ENTR</name>
<dbReference type="Proteomes" id="UP000231328">
    <property type="component" value="Unassembled WGS sequence"/>
</dbReference>
<evidence type="ECO:0000256" key="1">
    <source>
        <dbReference type="SAM" id="MobiDB-lite"/>
    </source>
</evidence>
<reference evidence="2 3" key="1">
    <citation type="submission" date="2017-07" db="EMBL/GenBank/DDBJ databases">
        <title>Draft genome sequence of Enterobacter cloacae ST128, a clinical strain coproducing KPC-2 and NDM-1 carbapenemases.</title>
        <authorList>
            <person name="Li X."/>
        </authorList>
    </citation>
    <scope>NUCLEOTIDE SEQUENCE [LARGE SCALE GENOMIC DNA]</scope>
    <source>
        <strain evidence="2 3">HBY</strain>
    </source>
</reference>
<evidence type="ECO:0000313" key="2">
    <source>
        <dbReference type="EMBL" id="PJG37344.1"/>
    </source>
</evidence>